<dbReference type="AlphaFoldDB" id="A0A5B7JDD8"/>
<evidence type="ECO:0000313" key="2">
    <source>
        <dbReference type="EMBL" id="MPC91377.1"/>
    </source>
</evidence>
<proteinExistence type="predicted"/>
<dbReference type="Proteomes" id="UP000324222">
    <property type="component" value="Unassembled WGS sequence"/>
</dbReference>
<name>A0A5B7JDD8_PORTR</name>
<accession>A0A5B7JDD8</accession>
<feature type="compositionally biased region" description="Basic residues" evidence="1">
    <location>
        <begin position="10"/>
        <end position="19"/>
    </location>
</feature>
<dbReference type="EMBL" id="VSRR010087540">
    <property type="protein sequence ID" value="MPC91377.1"/>
    <property type="molecule type" value="Genomic_DNA"/>
</dbReference>
<evidence type="ECO:0000313" key="3">
    <source>
        <dbReference type="Proteomes" id="UP000324222"/>
    </source>
</evidence>
<evidence type="ECO:0000256" key="1">
    <source>
        <dbReference type="SAM" id="MobiDB-lite"/>
    </source>
</evidence>
<organism evidence="2 3">
    <name type="scientific">Portunus trituberculatus</name>
    <name type="common">Swimming crab</name>
    <name type="synonym">Neptunus trituberculatus</name>
    <dbReference type="NCBI Taxonomy" id="210409"/>
    <lineage>
        <taxon>Eukaryota</taxon>
        <taxon>Metazoa</taxon>
        <taxon>Ecdysozoa</taxon>
        <taxon>Arthropoda</taxon>
        <taxon>Crustacea</taxon>
        <taxon>Multicrustacea</taxon>
        <taxon>Malacostraca</taxon>
        <taxon>Eumalacostraca</taxon>
        <taxon>Eucarida</taxon>
        <taxon>Decapoda</taxon>
        <taxon>Pleocyemata</taxon>
        <taxon>Brachyura</taxon>
        <taxon>Eubrachyura</taxon>
        <taxon>Portunoidea</taxon>
        <taxon>Portunidae</taxon>
        <taxon>Portuninae</taxon>
        <taxon>Portunus</taxon>
    </lineage>
</organism>
<reference evidence="2 3" key="1">
    <citation type="submission" date="2019-05" db="EMBL/GenBank/DDBJ databases">
        <title>Another draft genome of Portunus trituberculatus and its Hox gene families provides insights of decapod evolution.</title>
        <authorList>
            <person name="Jeong J.-H."/>
            <person name="Song I."/>
            <person name="Kim S."/>
            <person name="Choi T."/>
            <person name="Kim D."/>
            <person name="Ryu S."/>
            <person name="Kim W."/>
        </authorList>
    </citation>
    <scope>NUCLEOTIDE SEQUENCE [LARGE SCALE GENOMIC DNA]</scope>
    <source>
        <tissue evidence="2">Muscle</tissue>
    </source>
</reference>
<feature type="compositionally biased region" description="Basic and acidic residues" evidence="1">
    <location>
        <begin position="31"/>
        <end position="40"/>
    </location>
</feature>
<gene>
    <name evidence="2" type="ORF">E2C01_086410</name>
</gene>
<sequence>MKVFHPTLSHSRRARHLSYRGKNNPASYESKSTHDKEQARDTFSQKRHLCVRFPDTTRLCFIL</sequence>
<feature type="region of interest" description="Disordered" evidence="1">
    <location>
        <begin position="1"/>
        <end position="40"/>
    </location>
</feature>
<comment type="caution">
    <text evidence="2">The sequence shown here is derived from an EMBL/GenBank/DDBJ whole genome shotgun (WGS) entry which is preliminary data.</text>
</comment>
<protein>
    <submittedName>
        <fullName evidence="2">Uncharacterized protein</fullName>
    </submittedName>
</protein>
<keyword evidence="3" id="KW-1185">Reference proteome</keyword>